<name>A0A140L4K3_9FIRM</name>
<sequence length="139" mass="16265">MFGGLVPFGRRPRDLEQFFERMLQDDFGLGYFSTGIKVDVKENDKNFVVEAEIPGVNKDQIHLDYNNEYLTISVEDNQEIREERENYIRRERRSGRMSRSLYVGNIDEDQISAKYVNGVLTVTLPKTKNAKARKRIDIE</sequence>
<dbReference type="Pfam" id="PF00011">
    <property type="entry name" value="HSP20"/>
    <property type="match status" value="1"/>
</dbReference>
<gene>
    <name evidence="4" type="ORF">AN619_17420</name>
</gene>
<evidence type="ECO:0000313" key="5">
    <source>
        <dbReference type="Proteomes" id="UP000070456"/>
    </source>
</evidence>
<dbReference type="InterPro" id="IPR031107">
    <property type="entry name" value="Small_HSP"/>
</dbReference>
<dbReference type="InterPro" id="IPR008978">
    <property type="entry name" value="HSP20-like_chaperone"/>
</dbReference>
<dbReference type="Proteomes" id="UP000070456">
    <property type="component" value="Unassembled WGS sequence"/>
</dbReference>
<dbReference type="Gene3D" id="2.60.40.790">
    <property type="match status" value="1"/>
</dbReference>
<accession>A0A140L4K3</accession>
<dbReference type="RefSeq" id="WP_068556331.1">
    <property type="nucleotide sequence ID" value="NZ_LOEE01000034.1"/>
</dbReference>
<comment type="caution">
    <text evidence="4">The sequence shown here is derived from an EMBL/GenBank/DDBJ whole genome shotgun (WGS) entry which is preliminary data.</text>
</comment>
<dbReference type="PROSITE" id="PS01031">
    <property type="entry name" value="SHSP"/>
    <property type="match status" value="1"/>
</dbReference>
<dbReference type="PANTHER" id="PTHR11527">
    <property type="entry name" value="HEAT-SHOCK PROTEIN 20 FAMILY MEMBER"/>
    <property type="match status" value="1"/>
</dbReference>
<organism evidence="4 5">
    <name type="scientific">Thermotalea metallivorans</name>
    <dbReference type="NCBI Taxonomy" id="520762"/>
    <lineage>
        <taxon>Bacteria</taxon>
        <taxon>Bacillati</taxon>
        <taxon>Bacillota</taxon>
        <taxon>Clostridia</taxon>
        <taxon>Peptostreptococcales</taxon>
        <taxon>Thermotaleaceae</taxon>
        <taxon>Thermotalea</taxon>
    </lineage>
</organism>
<keyword evidence="4" id="KW-0346">Stress response</keyword>
<protein>
    <submittedName>
        <fullName evidence="4">18 kDa heat shock protein</fullName>
    </submittedName>
</protein>
<proteinExistence type="inferred from homology"/>
<comment type="similarity">
    <text evidence="1 2">Belongs to the small heat shock protein (HSP20) family.</text>
</comment>
<keyword evidence="5" id="KW-1185">Reference proteome</keyword>
<evidence type="ECO:0000256" key="1">
    <source>
        <dbReference type="PROSITE-ProRule" id="PRU00285"/>
    </source>
</evidence>
<dbReference type="AlphaFoldDB" id="A0A140L4K3"/>
<dbReference type="STRING" id="520762.AN619_17420"/>
<dbReference type="CDD" id="cd06471">
    <property type="entry name" value="ACD_LpsHSP_like"/>
    <property type="match status" value="1"/>
</dbReference>
<evidence type="ECO:0000313" key="4">
    <source>
        <dbReference type="EMBL" id="KXG75478.1"/>
    </source>
</evidence>
<dbReference type="InterPro" id="IPR002068">
    <property type="entry name" value="A-crystallin/Hsp20_dom"/>
</dbReference>
<feature type="domain" description="SHSP" evidence="3">
    <location>
        <begin position="29"/>
        <end position="139"/>
    </location>
</feature>
<evidence type="ECO:0000259" key="3">
    <source>
        <dbReference type="PROSITE" id="PS01031"/>
    </source>
</evidence>
<dbReference type="OrthoDB" id="9811615at2"/>
<dbReference type="SUPFAM" id="SSF49764">
    <property type="entry name" value="HSP20-like chaperones"/>
    <property type="match status" value="1"/>
</dbReference>
<evidence type="ECO:0000256" key="2">
    <source>
        <dbReference type="RuleBase" id="RU003616"/>
    </source>
</evidence>
<reference evidence="4 5" key="1">
    <citation type="submission" date="2015-12" db="EMBL/GenBank/DDBJ databases">
        <title>Draft genome sequence of the thermoanaerobe Thermotalea metallivorans, an isolate from the runoff channel of the Great Artesian Basin, Australia.</title>
        <authorList>
            <person name="Patel B.K."/>
        </authorList>
    </citation>
    <scope>NUCLEOTIDE SEQUENCE [LARGE SCALE GENOMIC DNA]</scope>
    <source>
        <strain evidence="4 5">B2-1</strain>
    </source>
</reference>
<dbReference type="EMBL" id="LOEE01000034">
    <property type="protein sequence ID" value="KXG75478.1"/>
    <property type="molecule type" value="Genomic_DNA"/>
</dbReference>